<dbReference type="PROSITE" id="PS00463">
    <property type="entry name" value="ZN2_CY6_FUNGAL_1"/>
    <property type="match status" value="1"/>
</dbReference>
<organism evidence="3 4">
    <name type="scientific">Podospora pseudopauciseta</name>
    <dbReference type="NCBI Taxonomy" id="2093780"/>
    <lineage>
        <taxon>Eukaryota</taxon>
        <taxon>Fungi</taxon>
        <taxon>Dikarya</taxon>
        <taxon>Ascomycota</taxon>
        <taxon>Pezizomycotina</taxon>
        <taxon>Sordariomycetes</taxon>
        <taxon>Sordariomycetidae</taxon>
        <taxon>Sordariales</taxon>
        <taxon>Podosporaceae</taxon>
        <taxon>Podospora</taxon>
    </lineage>
</organism>
<dbReference type="RefSeq" id="XP_062762446.1">
    <property type="nucleotide sequence ID" value="XM_062914221.1"/>
</dbReference>
<dbReference type="PROSITE" id="PS50048">
    <property type="entry name" value="ZN2_CY6_FUNGAL_2"/>
    <property type="match status" value="1"/>
</dbReference>
<dbReference type="InterPro" id="IPR036864">
    <property type="entry name" value="Zn2-C6_fun-type_DNA-bd_sf"/>
</dbReference>
<dbReference type="GeneID" id="87934564"/>
<sequence length="574" mass="64418">MNLVIPIPNTYLSYKSVCISGTIGCGLSQMVLVRSCPHKSTSVDISHVQDVSKVPLRLIFCSQTNMEPEYRTRRPHKKSRNGCLPCKQRRKKCDERRPCCTRCADRDLKCQYQSRQPQREDWLPVSPALSRSPSVLSIHGTGSLNAEELELLRHYLTHTSRAIPYDDDDLYALQEGFPNLAFRSRALMNSILALAAICKCHDIISQPTVDERHIDEAHALLLIAEDRHRESLRRTQNDISNLHRECYDATLANAPLMVLYILANHSVRIQWAGTMRDIPTGFVPTQLQWVSLIRAAHLAYNGMLNDIDQPCEPCSDTNFGESIPPASPLYQLPPDPIIRVTSPEDGPMKPTRDFFLPILAATFQAAIKGLRMRAEVKRAEMPTDPGIAFSFVALRAFEVIADEVLHTNTNAIHSKLSPSSSQSSPAPPPPRSRLSYVSPWLRNYLARVTMATPTRPFRRTITAFVNRVPAEYLTLVQTSVEHLFDCRAVEGVVASEGLAVDIFAHWLVLVMLLDGVWWVGGIGAWELGRIVTIIGNKGLGSLQENNTWWPASMYRIYAELKKQVITEVGTEGHI</sequence>
<protein>
    <recommendedName>
        <fullName evidence="2">Zn(2)-C6 fungal-type domain-containing protein</fullName>
    </recommendedName>
</protein>
<comment type="caution">
    <text evidence="3">The sequence shown here is derived from an EMBL/GenBank/DDBJ whole genome shotgun (WGS) entry which is preliminary data.</text>
</comment>
<dbReference type="SMART" id="SM00066">
    <property type="entry name" value="GAL4"/>
    <property type="match status" value="1"/>
</dbReference>
<evidence type="ECO:0000313" key="3">
    <source>
        <dbReference type="EMBL" id="KAK4662480.1"/>
    </source>
</evidence>
<feature type="domain" description="Zn(2)-C6 fungal-type" evidence="2">
    <location>
        <begin position="82"/>
        <end position="112"/>
    </location>
</feature>
<evidence type="ECO:0000256" key="1">
    <source>
        <dbReference type="ARBA" id="ARBA00023242"/>
    </source>
</evidence>
<dbReference type="Pfam" id="PF00172">
    <property type="entry name" value="Zn_clus"/>
    <property type="match status" value="1"/>
</dbReference>
<dbReference type="PANTHER" id="PTHR47784:SF5">
    <property type="entry name" value="STEROL UPTAKE CONTROL PROTEIN 2"/>
    <property type="match status" value="1"/>
</dbReference>
<dbReference type="CDD" id="cd00067">
    <property type="entry name" value="GAL4"/>
    <property type="match status" value="1"/>
</dbReference>
<proteinExistence type="predicted"/>
<keyword evidence="1" id="KW-0539">Nucleus</keyword>
<dbReference type="PANTHER" id="PTHR47784">
    <property type="entry name" value="STEROL UPTAKE CONTROL PROTEIN 2"/>
    <property type="match status" value="1"/>
</dbReference>
<dbReference type="Proteomes" id="UP001326199">
    <property type="component" value="Unassembled WGS sequence"/>
</dbReference>
<name>A0ABR0H364_9PEZI</name>
<keyword evidence="4" id="KW-1185">Reference proteome</keyword>
<dbReference type="InterPro" id="IPR053157">
    <property type="entry name" value="Sterol_Uptake_Regulator"/>
</dbReference>
<dbReference type="InterPro" id="IPR001138">
    <property type="entry name" value="Zn2Cys6_DnaBD"/>
</dbReference>
<accession>A0ABR0H364</accession>
<dbReference type="EMBL" id="JAFFHB010000008">
    <property type="protein sequence ID" value="KAK4662480.1"/>
    <property type="molecule type" value="Genomic_DNA"/>
</dbReference>
<gene>
    <name evidence="3" type="ORF">QC763_603770</name>
</gene>
<evidence type="ECO:0000259" key="2">
    <source>
        <dbReference type="PROSITE" id="PS50048"/>
    </source>
</evidence>
<dbReference type="SUPFAM" id="SSF57701">
    <property type="entry name" value="Zn2/Cys6 DNA-binding domain"/>
    <property type="match status" value="1"/>
</dbReference>
<evidence type="ECO:0000313" key="4">
    <source>
        <dbReference type="Proteomes" id="UP001326199"/>
    </source>
</evidence>
<reference evidence="3 4" key="1">
    <citation type="journal article" date="2023" name="bioRxiv">
        <title>High-quality genome assemblies of four members of thePodospora anserinaspecies complex.</title>
        <authorList>
            <person name="Ament-Velasquez S.L."/>
            <person name="Vogan A.A."/>
            <person name="Wallerman O."/>
            <person name="Hartmann F."/>
            <person name="Gautier V."/>
            <person name="Silar P."/>
            <person name="Giraud T."/>
            <person name="Johannesson H."/>
        </authorList>
    </citation>
    <scope>NUCLEOTIDE SEQUENCE [LARGE SCALE GENOMIC DNA]</scope>
    <source>
        <strain evidence="3 4">CBS 411.78</strain>
    </source>
</reference>
<dbReference type="Gene3D" id="4.10.240.10">
    <property type="entry name" value="Zn(2)-C6 fungal-type DNA-binding domain"/>
    <property type="match status" value="1"/>
</dbReference>